<feature type="domain" description="Fungal STAND N-terminal Goodbye" evidence="3">
    <location>
        <begin position="187"/>
        <end position="303"/>
    </location>
</feature>
<dbReference type="InParanoid" id="D8QAP2"/>
<dbReference type="Pfam" id="PF24883">
    <property type="entry name" value="NPHP3_N"/>
    <property type="match status" value="1"/>
</dbReference>
<feature type="non-terminal residue" evidence="5">
    <location>
        <position position="704"/>
    </location>
</feature>
<evidence type="ECO:0000259" key="4">
    <source>
        <dbReference type="Pfam" id="PF24883"/>
    </source>
</evidence>
<dbReference type="PANTHER" id="PTHR10039">
    <property type="entry name" value="AMELOGENIN"/>
    <property type="match status" value="1"/>
</dbReference>
<dbReference type="GeneID" id="9588928"/>
<evidence type="ECO:0008006" key="7">
    <source>
        <dbReference type="Google" id="ProtNLM"/>
    </source>
</evidence>
<evidence type="ECO:0000313" key="5">
    <source>
        <dbReference type="EMBL" id="EFI95869.1"/>
    </source>
</evidence>
<name>D8QAP2_SCHCM</name>
<feature type="region of interest" description="Disordered" evidence="2">
    <location>
        <begin position="105"/>
        <end position="155"/>
    </location>
</feature>
<protein>
    <recommendedName>
        <fullName evidence="7">AAA+ ATPase domain-containing protein</fullName>
    </recommendedName>
</protein>
<accession>D8QAP2</accession>
<evidence type="ECO:0000256" key="1">
    <source>
        <dbReference type="ARBA" id="ARBA00022737"/>
    </source>
</evidence>
<feature type="region of interest" description="Disordered" evidence="2">
    <location>
        <begin position="46"/>
        <end position="88"/>
    </location>
</feature>
<dbReference type="OMA" id="QDEDING"/>
<dbReference type="AlphaFoldDB" id="D8QAP2"/>
<dbReference type="RefSeq" id="XP_003030772.1">
    <property type="nucleotide sequence ID" value="XM_003030726.1"/>
</dbReference>
<keyword evidence="6" id="KW-1185">Reference proteome</keyword>
<dbReference type="HOGENOM" id="CLU_391889_0_0_1"/>
<proteinExistence type="predicted"/>
<evidence type="ECO:0000313" key="6">
    <source>
        <dbReference type="Proteomes" id="UP000007431"/>
    </source>
</evidence>
<feature type="region of interest" description="Disordered" evidence="2">
    <location>
        <begin position="1"/>
        <end position="20"/>
    </location>
</feature>
<dbReference type="VEuPathDB" id="FungiDB:SCHCODRAFT_02508259"/>
<dbReference type="Proteomes" id="UP000007431">
    <property type="component" value="Unassembled WGS sequence"/>
</dbReference>
<evidence type="ECO:0000259" key="3">
    <source>
        <dbReference type="Pfam" id="PF17109"/>
    </source>
</evidence>
<dbReference type="Pfam" id="PF17109">
    <property type="entry name" value="Goodbye"/>
    <property type="match status" value="1"/>
</dbReference>
<dbReference type="EMBL" id="GL377308">
    <property type="protein sequence ID" value="EFI95869.1"/>
    <property type="molecule type" value="Genomic_DNA"/>
</dbReference>
<dbReference type="InterPro" id="IPR031350">
    <property type="entry name" value="Goodbye_dom"/>
</dbReference>
<keyword evidence="1" id="KW-0677">Repeat</keyword>
<feature type="domain" description="Nephrocystin 3-like N-terminal" evidence="4">
    <location>
        <begin position="482"/>
        <end position="634"/>
    </location>
</feature>
<sequence>MPDPSISLQSYAGGRPPRDRFLPSWIINYFSRGRASSSAPVASSAIASSNTAPGGDSGGRQPHLCSPASTLVTSPSASPSPGKRPGLRERLSILQLYRRLSRVLAPSSRGSQRIPTRSAVPEVVPDALQLPPSSSTDDMDPGPPPNSLPSPTATTLEVTAPSTDAEDAIIHTSTACIDVADPMAEMWAEAVGEWQLKTGLDLAVPDAIPLRSKEAVMNYIAKMEEENGFEKGEWETLRERVDPLAHILEKLCNPIGDTISAAFPPSNIIFAAVGLIVSAYTRTREDFAQIGDAFHEMRFHLQVVETVADSHPCDVLRTACVLLLIKVLSVLGVIAEMRREGYLRKPLPLPYLEATRPLSEALQNLRMLATNQQQMVAAVTLNKVTQLMESIASDKVSQEWICGCLVDVLRAIRESHDLGSSTQAEVNAHRTALRRMELVLYDQSEKLRKIDMSAECEQIKGWLKYVDPSYRLRKLLDDRAEGTGSWFLDGDEFAALKEGKTKAVLLSGKAGSGKSTIIAAAVEALRAYHACDPHSLVLVHVFDSTNATSGQRDLHALLSTLLCQLALNNTHCASIISEAHKKIVANGLPTKTRMEGLLMETLRATSLHITVVVDALDESSDEEDIVSFIRRLEAMSAIIVLASRRPVIGSTPIFGVVISMDNHVKNNDIGLFLDLAMAQGSNLGKMQSDRKDMRAKLLAGAEGK</sequence>
<dbReference type="SUPFAM" id="SSF52540">
    <property type="entry name" value="P-loop containing nucleoside triphosphate hydrolases"/>
    <property type="match status" value="1"/>
</dbReference>
<dbReference type="Gene3D" id="3.40.50.300">
    <property type="entry name" value="P-loop containing nucleotide triphosphate hydrolases"/>
    <property type="match status" value="1"/>
</dbReference>
<dbReference type="PANTHER" id="PTHR10039:SF15">
    <property type="entry name" value="NACHT DOMAIN-CONTAINING PROTEIN"/>
    <property type="match status" value="1"/>
</dbReference>
<dbReference type="OrthoDB" id="7464126at2759"/>
<dbReference type="InterPro" id="IPR056884">
    <property type="entry name" value="NPHP3-like_N"/>
</dbReference>
<dbReference type="eggNOG" id="ENOG502QW67">
    <property type="taxonomic scope" value="Eukaryota"/>
</dbReference>
<feature type="compositionally biased region" description="Polar residues" evidence="2">
    <location>
        <begin position="67"/>
        <end position="79"/>
    </location>
</feature>
<dbReference type="KEGG" id="scm:SCHCO_02508259"/>
<reference evidence="5 6" key="1">
    <citation type="journal article" date="2010" name="Nat. Biotechnol.">
        <title>Genome sequence of the model mushroom Schizophyllum commune.</title>
        <authorList>
            <person name="Ohm R.A."/>
            <person name="de Jong J.F."/>
            <person name="Lugones L.G."/>
            <person name="Aerts A."/>
            <person name="Kothe E."/>
            <person name="Stajich J.E."/>
            <person name="de Vries R.P."/>
            <person name="Record E."/>
            <person name="Levasseur A."/>
            <person name="Baker S.E."/>
            <person name="Bartholomew K.A."/>
            <person name="Coutinho P.M."/>
            <person name="Erdmann S."/>
            <person name="Fowler T.J."/>
            <person name="Gathman A.C."/>
            <person name="Lombard V."/>
            <person name="Henrissat B."/>
            <person name="Knabe N."/>
            <person name="Kuees U."/>
            <person name="Lilly W.W."/>
            <person name="Lindquist E."/>
            <person name="Lucas S."/>
            <person name="Magnuson J.K."/>
            <person name="Piumi F."/>
            <person name="Raudaskoski M."/>
            <person name="Salamov A."/>
            <person name="Schmutz J."/>
            <person name="Schwarze F.W.M.R."/>
            <person name="vanKuyk P.A."/>
            <person name="Horton J.S."/>
            <person name="Grigoriev I.V."/>
            <person name="Woesten H.A.B."/>
        </authorList>
    </citation>
    <scope>NUCLEOTIDE SEQUENCE [LARGE SCALE GENOMIC DNA]</scope>
    <source>
        <strain evidence="6">H4-8 / FGSC 9210</strain>
    </source>
</reference>
<gene>
    <name evidence="5" type="ORF">SCHCODRAFT_110980</name>
</gene>
<dbReference type="InterPro" id="IPR027417">
    <property type="entry name" value="P-loop_NTPase"/>
</dbReference>
<feature type="compositionally biased region" description="Polar residues" evidence="2">
    <location>
        <begin position="1"/>
        <end position="10"/>
    </location>
</feature>
<organism evidence="6">
    <name type="scientific">Schizophyllum commune (strain H4-8 / FGSC 9210)</name>
    <name type="common">Split gill fungus</name>
    <dbReference type="NCBI Taxonomy" id="578458"/>
    <lineage>
        <taxon>Eukaryota</taxon>
        <taxon>Fungi</taxon>
        <taxon>Dikarya</taxon>
        <taxon>Basidiomycota</taxon>
        <taxon>Agaricomycotina</taxon>
        <taxon>Agaricomycetes</taxon>
        <taxon>Agaricomycetidae</taxon>
        <taxon>Agaricales</taxon>
        <taxon>Schizophyllaceae</taxon>
        <taxon>Schizophyllum</taxon>
    </lineage>
</organism>
<evidence type="ECO:0000256" key="2">
    <source>
        <dbReference type="SAM" id="MobiDB-lite"/>
    </source>
</evidence>